<dbReference type="InterPro" id="IPR027417">
    <property type="entry name" value="P-loop_NTPase"/>
</dbReference>
<comment type="caution">
    <text evidence="6">The sequence shown here is derived from an EMBL/GenBank/DDBJ whole genome shotgun (WGS) entry which is preliminary data.</text>
</comment>
<dbReference type="InterPro" id="IPR003439">
    <property type="entry name" value="ABC_transporter-like_ATP-bd"/>
</dbReference>
<accession>A0A5M3W901</accession>
<keyword evidence="2" id="KW-0813">Transport</keyword>
<gene>
    <name evidence="6" type="ORF">Acor_68770</name>
</gene>
<evidence type="ECO:0000313" key="6">
    <source>
        <dbReference type="EMBL" id="GES04809.1"/>
    </source>
</evidence>
<sequence>MSSLLADVGLDPSLARRYPHELSGGQRQRVSIARALITLPEFIVFDEPVSALDVSVQAQILNLVRDLQAQFGFGALFISHDLAAVRYVATRIAVMCDGEVVETADTEVFYTHPQHEYSRRLLEALRPPAPTSRPFPGSPGASSATGICAWCRRRVPARVRSLSIFRG</sequence>
<dbReference type="AlphaFoldDB" id="A0A5M3W901"/>
<dbReference type="SUPFAM" id="SSF52540">
    <property type="entry name" value="P-loop containing nucleoside triphosphate hydrolases"/>
    <property type="match status" value="1"/>
</dbReference>
<dbReference type="PANTHER" id="PTHR43776">
    <property type="entry name" value="TRANSPORT ATP-BINDING PROTEIN"/>
    <property type="match status" value="1"/>
</dbReference>
<evidence type="ECO:0000256" key="1">
    <source>
        <dbReference type="ARBA" id="ARBA00005417"/>
    </source>
</evidence>
<evidence type="ECO:0000256" key="4">
    <source>
        <dbReference type="ARBA" id="ARBA00022840"/>
    </source>
</evidence>
<feature type="domain" description="ABC transporter" evidence="5">
    <location>
        <begin position="5"/>
        <end position="49"/>
    </location>
</feature>
<dbReference type="PANTHER" id="PTHR43776:SF7">
    <property type="entry name" value="D,D-DIPEPTIDE TRANSPORT ATP-BINDING PROTEIN DDPF-RELATED"/>
    <property type="match status" value="1"/>
</dbReference>
<evidence type="ECO:0000259" key="5">
    <source>
        <dbReference type="Pfam" id="PF00005"/>
    </source>
</evidence>
<dbReference type="EMBL" id="BLAD01000087">
    <property type="protein sequence ID" value="GES04809.1"/>
    <property type="molecule type" value="Genomic_DNA"/>
</dbReference>
<evidence type="ECO:0000313" key="7">
    <source>
        <dbReference type="Proteomes" id="UP000334990"/>
    </source>
</evidence>
<dbReference type="InterPro" id="IPR050319">
    <property type="entry name" value="ABC_transp_ATP-bind"/>
</dbReference>
<keyword evidence="7" id="KW-1185">Reference proteome</keyword>
<proteinExistence type="inferred from homology"/>
<dbReference type="GO" id="GO:0016887">
    <property type="term" value="F:ATP hydrolysis activity"/>
    <property type="evidence" value="ECO:0007669"/>
    <property type="project" value="InterPro"/>
</dbReference>
<dbReference type="GO" id="GO:0005524">
    <property type="term" value="F:ATP binding"/>
    <property type="evidence" value="ECO:0007669"/>
    <property type="project" value="UniProtKB-KW"/>
</dbReference>
<organism evidence="6 7">
    <name type="scientific">Acrocarpospora corrugata</name>
    <dbReference type="NCBI Taxonomy" id="35763"/>
    <lineage>
        <taxon>Bacteria</taxon>
        <taxon>Bacillati</taxon>
        <taxon>Actinomycetota</taxon>
        <taxon>Actinomycetes</taxon>
        <taxon>Streptosporangiales</taxon>
        <taxon>Streptosporangiaceae</taxon>
        <taxon>Acrocarpospora</taxon>
    </lineage>
</organism>
<keyword evidence="3" id="KW-0547">Nucleotide-binding</keyword>
<dbReference type="Gene3D" id="3.40.50.300">
    <property type="entry name" value="P-loop containing nucleotide triphosphate hydrolases"/>
    <property type="match status" value="1"/>
</dbReference>
<evidence type="ECO:0000256" key="2">
    <source>
        <dbReference type="ARBA" id="ARBA00022448"/>
    </source>
</evidence>
<protein>
    <recommendedName>
        <fullName evidence="5">ABC transporter domain-containing protein</fullName>
    </recommendedName>
</protein>
<dbReference type="Pfam" id="PF00005">
    <property type="entry name" value="ABC_tran"/>
    <property type="match status" value="1"/>
</dbReference>
<evidence type="ECO:0000256" key="3">
    <source>
        <dbReference type="ARBA" id="ARBA00022741"/>
    </source>
</evidence>
<comment type="similarity">
    <text evidence="1">Belongs to the ABC transporter superfamily.</text>
</comment>
<name>A0A5M3W901_9ACTN</name>
<reference evidence="6 7" key="1">
    <citation type="submission" date="2019-10" db="EMBL/GenBank/DDBJ databases">
        <title>Whole genome shotgun sequence of Acrocarpospora corrugata NBRC 13972.</title>
        <authorList>
            <person name="Ichikawa N."/>
            <person name="Kimura A."/>
            <person name="Kitahashi Y."/>
            <person name="Komaki H."/>
            <person name="Oguchi A."/>
        </authorList>
    </citation>
    <scope>NUCLEOTIDE SEQUENCE [LARGE SCALE GENOMIC DNA]</scope>
    <source>
        <strain evidence="6 7">NBRC 13972</strain>
    </source>
</reference>
<dbReference type="Proteomes" id="UP000334990">
    <property type="component" value="Unassembled WGS sequence"/>
</dbReference>
<keyword evidence="4" id="KW-0067">ATP-binding</keyword>